<organism evidence="2 3">
    <name type="scientific">Dreissena polymorpha</name>
    <name type="common">Zebra mussel</name>
    <name type="synonym">Mytilus polymorpha</name>
    <dbReference type="NCBI Taxonomy" id="45954"/>
    <lineage>
        <taxon>Eukaryota</taxon>
        <taxon>Metazoa</taxon>
        <taxon>Spiralia</taxon>
        <taxon>Lophotrochozoa</taxon>
        <taxon>Mollusca</taxon>
        <taxon>Bivalvia</taxon>
        <taxon>Autobranchia</taxon>
        <taxon>Heteroconchia</taxon>
        <taxon>Euheterodonta</taxon>
        <taxon>Imparidentia</taxon>
        <taxon>Neoheterodontei</taxon>
        <taxon>Myida</taxon>
        <taxon>Dreissenoidea</taxon>
        <taxon>Dreissenidae</taxon>
        <taxon>Dreissena</taxon>
    </lineage>
</organism>
<feature type="region of interest" description="Disordered" evidence="1">
    <location>
        <begin position="1"/>
        <end position="34"/>
    </location>
</feature>
<reference evidence="2" key="2">
    <citation type="submission" date="2020-11" db="EMBL/GenBank/DDBJ databases">
        <authorList>
            <person name="McCartney M.A."/>
            <person name="Auch B."/>
            <person name="Kono T."/>
            <person name="Mallez S."/>
            <person name="Becker A."/>
            <person name="Gohl D.M."/>
            <person name="Silverstein K.A.T."/>
            <person name="Koren S."/>
            <person name="Bechman K.B."/>
            <person name="Herman A."/>
            <person name="Abrahante J.E."/>
            <person name="Garbe J."/>
        </authorList>
    </citation>
    <scope>NUCLEOTIDE SEQUENCE</scope>
    <source>
        <strain evidence="2">Duluth1</strain>
        <tissue evidence="2">Whole animal</tissue>
    </source>
</reference>
<name>A0A9D3YHZ0_DREPO</name>
<keyword evidence="3" id="KW-1185">Reference proteome</keyword>
<accession>A0A9D3YHZ0</accession>
<evidence type="ECO:0000256" key="1">
    <source>
        <dbReference type="SAM" id="MobiDB-lite"/>
    </source>
</evidence>
<feature type="compositionally biased region" description="Polar residues" evidence="1">
    <location>
        <begin position="1"/>
        <end position="10"/>
    </location>
</feature>
<evidence type="ECO:0000313" key="3">
    <source>
        <dbReference type="Proteomes" id="UP000828390"/>
    </source>
</evidence>
<comment type="caution">
    <text evidence="2">The sequence shown here is derived from an EMBL/GenBank/DDBJ whole genome shotgun (WGS) entry which is preliminary data.</text>
</comment>
<dbReference type="AlphaFoldDB" id="A0A9D3YHZ0"/>
<reference evidence="2" key="1">
    <citation type="journal article" date="2019" name="bioRxiv">
        <title>The Genome of the Zebra Mussel, Dreissena polymorpha: A Resource for Invasive Species Research.</title>
        <authorList>
            <person name="McCartney M.A."/>
            <person name="Auch B."/>
            <person name="Kono T."/>
            <person name="Mallez S."/>
            <person name="Zhang Y."/>
            <person name="Obille A."/>
            <person name="Becker A."/>
            <person name="Abrahante J.E."/>
            <person name="Garbe J."/>
            <person name="Badalamenti J.P."/>
            <person name="Herman A."/>
            <person name="Mangelson H."/>
            <person name="Liachko I."/>
            <person name="Sullivan S."/>
            <person name="Sone E.D."/>
            <person name="Koren S."/>
            <person name="Silverstein K.A.T."/>
            <person name="Beckman K.B."/>
            <person name="Gohl D.M."/>
        </authorList>
    </citation>
    <scope>NUCLEOTIDE SEQUENCE</scope>
    <source>
        <strain evidence="2">Duluth1</strain>
        <tissue evidence="2">Whole animal</tissue>
    </source>
</reference>
<protein>
    <submittedName>
        <fullName evidence="2">Uncharacterized protein</fullName>
    </submittedName>
</protein>
<proteinExistence type="predicted"/>
<dbReference type="EMBL" id="JAIWYP010000015">
    <property type="protein sequence ID" value="KAH3700842.1"/>
    <property type="molecule type" value="Genomic_DNA"/>
</dbReference>
<gene>
    <name evidence="2" type="ORF">DPMN_075823</name>
</gene>
<sequence length="117" mass="13359">MKNYSASLSRSQKRHPNCPRRLGTPRLDQLPTKTGKVGIFGIGETNDRGLRLLEFARSHQHSLTNTLHQHKPSSRQTCYKQTSSQTDRFHTSAATVQLQHHQTQERFLAKTSTMTMT</sequence>
<evidence type="ECO:0000313" key="2">
    <source>
        <dbReference type="EMBL" id="KAH3700842.1"/>
    </source>
</evidence>
<dbReference type="Proteomes" id="UP000828390">
    <property type="component" value="Unassembled WGS sequence"/>
</dbReference>